<comment type="caution">
    <text evidence="1">The sequence shown here is derived from an EMBL/GenBank/DDBJ whole genome shotgun (WGS) entry which is preliminary data.</text>
</comment>
<evidence type="ECO:0000313" key="1">
    <source>
        <dbReference type="EMBL" id="TYK95071.1"/>
    </source>
</evidence>
<organism evidence="1 2">
    <name type="scientific">Streptococcus pyogenes</name>
    <dbReference type="NCBI Taxonomy" id="1314"/>
    <lineage>
        <taxon>Bacteria</taxon>
        <taxon>Bacillati</taxon>
        <taxon>Bacillota</taxon>
        <taxon>Bacilli</taxon>
        <taxon>Lactobacillales</taxon>
        <taxon>Streptococcaceae</taxon>
        <taxon>Streptococcus</taxon>
    </lineage>
</organism>
<accession>A0A5S4TEZ7</accession>
<reference evidence="1 2" key="1">
    <citation type="submission" date="2019-02" db="EMBL/GenBank/DDBJ databases">
        <title>Novel genomic isolates of S. pyogenes and S. dysgalactiae subsp. equisimilis associated to necrotising fasciitis (NSTI).</title>
        <authorList>
            <person name="Barrantes I."/>
        </authorList>
    </citation>
    <scope>NUCLEOTIDE SEQUENCE [LARGE SCALE GENOMIC DNA]</scope>
    <source>
        <strain evidence="1 2">SPY5003</strain>
    </source>
</reference>
<evidence type="ECO:0000313" key="2">
    <source>
        <dbReference type="Proteomes" id="UP000325300"/>
    </source>
</evidence>
<sequence>MSYISEYLSRKRKNLELVQSLPLESQSFWLEFLTNTDKAESSAERRHRRKSVSLDYSLKNEKDGHETTVIDLFIDNSPTALDTIIKKEEDDFIASLLPKLNSILYELDEDDKNIILLYFENDKIPPYRQMERQLNMDYRKIKRHIPNIMKHIEDKLKE</sequence>
<dbReference type="Proteomes" id="UP000325300">
    <property type="component" value="Unassembled WGS sequence"/>
</dbReference>
<dbReference type="RefSeq" id="WP_023612561.1">
    <property type="nucleotide sequence ID" value="NZ_CAAHJE010000003.1"/>
</dbReference>
<dbReference type="AlphaFoldDB" id="A0A5S4TEZ7"/>
<name>A0A5S4TEZ7_STRPY</name>
<protein>
    <submittedName>
        <fullName evidence="1">Uncharacterized protein</fullName>
    </submittedName>
</protein>
<gene>
    <name evidence="1" type="ORF">E0F67_04185</name>
</gene>
<proteinExistence type="predicted"/>
<dbReference type="EMBL" id="SJLI01000002">
    <property type="protein sequence ID" value="TYK95071.1"/>
    <property type="molecule type" value="Genomic_DNA"/>
</dbReference>